<feature type="compositionally biased region" description="Basic residues" evidence="2">
    <location>
        <begin position="10"/>
        <end position="22"/>
    </location>
</feature>
<evidence type="ECO:0000313" key="5">
    <source>
        <dbReference type="EnsemblPlants" id="PAC:32926072.CDS.1"/>
    </source>
</evidence>
<dbReference type="SUPFAM" id="SSF57850">
    <property type="entry name" value="RING/U-box"/>
    <property type="match status" value="1"/>
</dbReference>
<feature type="compositionally biased region" description="Low complexity" evidence="2">
    <location>
        <begin position="84"/>
        <end position="95"/>
    </location>
</feature>
<evidence type="ECO:0000259" key="3">
    <source>
        <dbReference type="PROSITE" id="PS50089"/>
    </source>
</evidence>
<dbReference type="PANTHER" id="PTHR46629">
    <property type="entry name" value="OS01G0917900 PROTEIN"/>
    <property type="match status" value="1"/>
</dbReference>
<dbReference type="GO" id="GO:0008270">
    <property type="term" value="F:zinc ion binding"/>
    <property type="evidence" value="ECO:0007669"/>
    <property type="project" value="UniProtKB-KW"/>
</dbReference>
<reference evidence="4 6" key="1">
    <citation type="journal article" date="2008" name="Science">
        <title>The Physcomitrella genome reveals evolutionary insights into the conquest of land by plants.</title>
        <authorList>
            <person name="Rensing S."/>
            <person name="Lang D."/>
            <person name="Zimmer A."/>
            <person name="Terry A."/>
            <person name="Salamov A."/>
            <person name="Shapiro H."/>
            <person name="Nishiyama T."/>
            <person name="Perroud P.-F."/>
            <person name="Lindquist E."/>
            <person name="Kamisugi Y."/>
            <person name="Tanahashi T."/>
            <person name="Sakakibara K."/>
            <person name="Fujita T."/>
            <person name="Oishi K."/>
            <person name="Shin-I T."/>
            <person name="Kuroki Y."/>
            <person name="Toyoda A."/>
            <person name="Suzuki Y."/>
            <person name="Hashimoto A."/>
            <person name="Yamaguchi K."/>
            <person name="Sugano A."/>
            <person name="Kohara Y."/>
            <person name="Fujiyama A."/>
            <person name="Anterola A."/>
            <person name="Aoki S."/>
            <person name="Ashton N."/>
            <person name="Barbazuk W.B."/>
            <person name="Barker E."/>
            <person name="Bennetzen J."/>
            <person name="Bezanilla M."/>
            <person name="Blankenship R."/>
            <person name="Cho S.H."/>
            <person name="Dutcher S."/>
            <person name="Estelle M."/>
            <person name="Fawcett J.A."/>
            <person name="Gundlach H."/>
            <person name="Hanada K."/>
            <person name="Heyl A."/>
            <person name="Hicks K.A."/>
            <person name="Hugh J."/>
            <person name="Lohr M."/>
            <person name="Mayer K."/>
            <person name="Melkozernov A."/>
            <person name="Murata T."/>
            <person name="Nelson D."/>
            <person name="Pils B."/>
            <person name="Prigge M."/>
            <person name="Reiss B."/>
            <person name="Renner T."/>
            <person name="Rombauts S."/>
            <person name="Rushton P."/>
            <person name="Sanderfoot A."/>
            <person name="Schween G."/>
            <person name="Shiu S.-H."/>
            <person name="Stueber K."/>
            <person name="Theodoulou F.L."/>
            <person name="Tu H."/>
            <person name="Van de Peer Y."/>
            <person name="Verrier P.J."/>
            <person name="Waters E."/>
            <person name="Wood A."/>
            <person name="Yang L."/>
            <person name="Cove D."/>
            <person name="Cuming A."/>
            <person name="Hasebe M."/>
            <person name="Lucas S."/>
            <person name="Mishler D.B."/>
            <person name="Reski R."/>
            <person name="Grigoriev I."/>
            <person name="Quatrano R.S."/>
            <person name="Boore J.L."/>
        </authorList>
    </citation>
    <scope>NUCLEOTIDE SEQUENCE [LARGE SCALE GENOMIC DNA]</scope>
    <source>
        <strain evidence="5 6">cv. Gransden 2004</strain>
    </source>
</reference>
<feature type="domain" description="RING-type" evidence="3">
    <location>
        <begin position="774"/>
        <end position="812"/>
    </location>
</feature>
<feature type="region of interest" description="Disordered" evidence="2">
    <location>
        <begin position="1"/>
        <end position="31"/>
    </location>
</feature>
<dbReference type="EnsemblPlants" id="Pp3c7_25100V3.2">
    <property type="protein sequence ID" value="PAC:32926073.CDS.1"/>
    <property type="gene ID" value="Pp3c7_25100"/>
</dbReference>
<feature type="region of interest" description="Disordered" evidence="2">
    <location>
        <begin position="257"/>
        <end position="291"/>
    </location>
</feature>
<gene>
    <name evidence="5" type="primary">LOC112285092</name>
    <name evidence="4" type="ORF">PHYPA_010839</name>
</gene>
<feature type="region of interest" description="Disordered" evidence="2">
    <location>
        <begin position="688"/>
        <end position="714"/>
    </location>
</feature>
<reference evidence="4 6" key="2">
    <citation type="journal article" date="2018" name="Plant J.">
        <title>The Physcomitrella patens chromosome-scale assembly reveals moss genome structure and evolution.</title>
        <authorList>
            <person name="Lang D."/>
            <person name="Ullrich K.K."/>
            <person name="Murat F."/>
            <person name="Fuchs J."/>
            <person name="Jenkins J."/>
            <person name="Haas F.B."/>
            <person name="Piednoel M."/>
            <person name="Gundlach H."/>
            <person name="Van Bel M."/>
            <person name="Meyberg R."/>
            <person name="Vives C."/>
            <person name="Morata J."/>
            <person name="Symeonidi A."/>
            <person name="Hiss M."/>
            <person name="Muchero W."/>
            <person name="Kamisugi Y."/>
            <person name="Saleh O."/>
            <person name="Blanc G."/>
            <person name="Decker E.L."/>
            <person name="van Gessel N."/>
            <person name="Grimwood J."/>
            <person name="Hayes R.D."/>
            <person name="Graham S.W."/>
            <person name="Gunter L.E."/>
            <person name="McDaniel S.F."/>
            <person name="Hoernstein S.N.W."/>
            <person name="Larsson A."/>
            <person name="Li F.W."/>
            <person name="Perroud P.F."/>
            <person name="Phillips J."/>
            <person name="Ranjan P."/>
            <person name="Rokshar D.S."/>
            <person name="Rothfels C.J."/>
            <person name="Schneider L."/>
            <person name="Shu S."/>
            <person name="Stevenson D.W."/>
            <person name="Thummler F."/>
            <person name="Tillich M."/>
            <person name="Villarreal Aguilar J.C."/>
            <person name="Widiez T."/>
            <person name="Wong G.K."/>
            <person name="Wymore A."/>
            <person name="Zhang Y."/>
            <person name="Zimmer A.D."/>
            <person name="Quatrano R.S."/>
            <person name="Mayer K.F.X."/>
            <person name="Goodstein D."/>
            <person name="Casacuberta J.M."/>
            <person name="Vandepoele K."/>
            <person name="Reski R."/>
            <person name="Cuming A.C."/>
            <person name="Tuskan G.A."/>
            <person name="Maumus F."/>
            <person name="Salse J."/>
            <person name="Schmutz J."/>
            <person name="Rensing S.A."/>
        </authorList>
    </citation>
    <scope>NUCLEOTIDE SEQUENCE [LARGE SCALE GENOMIC DNA]</scope>
    <source>
        <strain evidence="5 6">cv. Gransden 2004</strain>
    </source>
</reference>
<dbReference type="Pfam" id="PF13920">
    <property type="entry name" value="zf-C3HC4_3"/>
    <property type="match status" value="1"/>
</dbReference>
<keyword evidence="6" id="KW-1185">Reference proteome</keyword>
<evidence type="ECO:0000256" key="1">
    <source>
        <dbReference type="PROSITE-ProRule" id="PRU00175"/>
    </source>
</evidence>
<dbReference type="InterPro" id="IPR001841">
    <property type="entry name" value="Znf_RING"/>
</dbReference>
<sequence length="822" mass="88841">MGKEEDVCSRGRKVHRVSAHRSSKFDHVRSQTPLRTLASKEPASMWTSESTGPILQSSARSRVGIDNVQEGNRRCNTGCNVNTAGSHSARSGSSSPKTFRTSMSQVSHKIRVFKKAGVRLTSQPDELLAPLGALFIQENATENRRMAILELEESVIASKVVKNVQPLRDLLAADMAGSCGPRKGMANDSVRYAGPVRFSAVGDIGTLNRKTNGEAPKSVKSDDSQGLRFFYARDWMMQTSDEEDEFWDSGSLCGAEMAPRRRTRSSKSEKSPSSSNFATGQATRMESSRVNSLSSLSTANIASWVGGSQEPNVQGPGHVCSRSPEEPKVGCSGPKPSLGTLLAEEVATDRVQSGADLREGITGVGGMSSRWSTAVNTGEGSRRAKIGSLSDISVPVHPESQIRLEYLITKFLTPRTNPIEGEAAHERHEIQSLVGHDVEPIFSTPAAQGTLCSTSGSMQGSVTVTEGEENFLSPTSESVQGSETVMEVDEAFLSPTSESLQGSTNVTEGDENFLSPTFFADVVMDVNVDLSTQSAVDTPNIVLKPSISNVLNVPHSPLLEPTASIGEVLNTVADAVHVDETSPTDRRDIAHTNTVGEGVEAPRVQLGTLLERAREELDWLPLSRSRISSPFLPESQSSSSRSSSVNMVGMLSGDPDANWQITASEAPVRTPHVVVDDSFSGEFRTVEPSLSPDMVHRPEIQHPPNSGTGMEGPHEEAREVVVPTPAREEPPRRVSLLSLLNQDMEMDENGAQAERGGYEDEPDDHVTEQLDPMCCVCMVGHKGAAFIPCGHTFCRRCCREVRRTRGCCPLCKQTIIDVLNIY</sequence>
<dbReference type="PaxDb" id="3218-PP1S97_64V6.1"/>
<dbReference type="Gramene" id="Pp3c7_25100V3.1">
    <property type="protein sequence ID" value="PAC:32926072.CDS.1"/>
    <property type="gene ID" value="Pp3c7_25100"/>
</dbReference>
<dbReference type="InterPro" id="IPR013083">
    <property type="entry name" value="Znf_RING/FYVE/PHD"/>
</dbReference>
<dbReference type="GeneID" id="112285092"/>
<evidence type="ECO:0000313" key="4">
    <source>
        <dbReference type="EMBL" id="PNR51652.1"/>
    </source>
</evidence>
<keyword evidence="1" id="KW-0863">Zinc-finger</keyword>
<name>A0A2K1KCZ3_PHYPA</name>
<dbReference type="KEGG" id="ppp:112285092"/>
<accession>A0A2K1KCZ3</accession>
<dbReference type="OrthoDB" id="1711136at2759"/>
<dbReference type="Proteomes" id="UP000006727">
    <property type="component" value="Chromosome 7"/>
</dbReference>
<reference evidence="5" key="3">
    <citation type="submission" date="2020-12" db="UniProtKB">
        <authorList>
            <consortium name="EnsemblPlants"/>
        </authorList>
    </citation>
    <scope>IDENTIFICATION</scope>
</reference>
<protein>
    <recommendedName>
        <fullName evidence="3">RING-type domain-containing protein</fullName>
    </recommendedName>
</protein>
<keyword evidence="1" id="KW-0862">Zinc</keyword>
<feature type="region of interest" description="Disordered" evidence="2">
    <location>
        <begin position="80"/>
        <end position="103"/>
    </location>
</feature>
<dbReference type="PROSITE" id="PS50089">
    <property type="entry name" value="ZF_RING_2"/>
    <property type="match status" value="1"/>
</dbReference>
<dbReference type="Gramene" id="Pp3c7_25100V3.2">
    <property type="protein sequence ID" value="PAC:32926073.CDS.1"/>
    <property type="gene ID" value="Pp3c7_25100"/>
</dbReference>
<dbReference type="AlphaFoldDB" id="A0A2K1KCZ3"/>
<proteinExistence type="predicted"/>
<dbReference type="EMBL" id="ABEU02000007">
    <property type="protein sequence ID" value="PNR51652.1"/>
    <property type="molecule type" value="Genomic_DNA"/>
</dbReference>
<evidence type="ECO:0000256" key="2">
    <source>
        <dbReference type="SAM" id="MobiDB-lite"/>
    </source>
</evidence>
<evidence type="ECO:0000313" key="6">
    <source>
        <dbReference type="Proteomes" id="UP000006727"/>
    </source>
</evidence>
<dbReference type="EnsemblPlants" id="Pp3c7_25100V3.1">
    <property type="protein sequence ID" value="PAC:32926072.CDS.1"/>
    <property type="gene ID" value="Pp3c7_25100"/>
</dbReference>
<feature type="region of interest" description="Disordered" evidence="2">
    <location>
        <begin position="307"/>
        <end position="333"/>
    </location>
</feature>
<keyword evidence="1" id="KW-0479">Metal-binding</keyword>
<dbReference type="RefSeq" id="XP_024381395.1">
    <property type="nucleotide sequence ID" value="XM_024525627.2"/>
</dbReference>
<feature type="compositionally biased region" description="Polar residues" evidence="2">
    <location>
        <begin position="276"/>
        <end position="285"/>
    </location>
</feature>
<dbReference type="SMART" id="SM00184">
    <property type="entry name" value="RING"/>
    <property type="match status" value="1"/>
</dbReference>
<dbReference type="RefSeq" id="XP_024381394.1">
    <property type="nucleotide sequence ID" value="XM_024525626.2"/>
</dbReference>
<dbReference type="Gene3D" id="3.30.40.10">
    <property type="entry name" value="Zinc/RING finger domain, C3HC4 (zinc finger)"/>
    <property type="match status" value="1"/>
</dbReference>
<organism evidence="4">
    <name type="scientific">Physcomitrium patens</name>
    <name type="common">Spreading-leaved earth moss</name>
    <name type="synonym">Physcomitrella patens</name>
    <dbReference type="NCBI Taxonomy" id="3218"/>
    <lineage>
        <taxon>Eukaryota</taxon>
        <taxon>Viridiplantae</taxon>
        <taxon>Streptophyta</taxon>
        <taxon>Embryophyta</taxon>
        <taxon>Bryophyta</taxon>
        <taxon>Bryophytina</taxon>
        <taxon>Bryopsida</taxon>
        <taxon>Funariidae</taxon>
        <taxon>Funariales</taxon>
        <taxon>Funariaceae</taxon>
        <taxon>Physcomitrium</taxon>
    </lineage>
</organism>